<dbReference type="Pfam" id="PF01757">
    <property type="entry name" value="Acyl_transf_3"/>
    <property type="match status" value="1"/>
</dbReference>
<reference evidence="3" key="1">
    <citation type="journal article" date="2014" name="Front. Microbiol.">
        <title>High frequency of phylogenetically diverse reductive dehalogenase-homologous genes in deep subseafloor sedimentary metagenomes.</title>
        <authorList>
            <person name="Kawai M."/>
            <person name="Futagami T."/>
            <person name="Toyoda A."/>
            <person name="Takaki Y."/>
            <person name="Nishi S."/>
            <person name="Hori S."/>
            <person name="Arai W."/>
            <person name="Tsubouchi T."/>
            <person name="Morono Y."/>
            <person name="Uchiyama I."/>
            <person name="Ito T."/>
            <person name="Fujiyama A."/>
            <person name="Inagaki F."/>
            <person name="Takami H."/>
        </authorList>
    </citation>
    <scope>NUCLEOTIDE SEQUENCE</scope>
    <source>
        <strain evidence="3">Expedition CK06-06</strain>
    </source>
</reference>
<protein>
    <recommendedName>
        <fullName evidence="2">Acyltransferase 3 domain-containing protein</fullName>
    </recommendedName>
</protein>
<feature type="transmembrane region" description="Helical" evidence="1">
    <location>
        <begin position="187"/>
        <end position="210"/>
    </location>
</feature>
<dbReference type="InterPro" id="IPR050879">
    <property type="entry name" value="Acyltransferase_3"/>
</dbReference>
<dbReference type="GO" id="GO:0016020">
    <property type="term" value="C:membrane"/>
    <property type="evidence" value="ECO:0007669"/>
    <property type="project" value="TreeGrafter"/>
</dbReference>
<feature type="transmembrane region" description="Helical" evidence="1">
    <location>
        <begin position="99"/>
        <end position="118"/>
    </location>
</feature>
<dbReference type="PANTHER" id="PTHR23028">
    <property type="entry name" value="ACETYLTRANSFERASE"/>
    <property type="match status" value="1"/>
</dbReference>
<feature type="transmembrane region" description="Helical" evidence="1">
    <location>
        <begin position="230"/>
        <end position="263"/>
    </location>
</feature>
<feature type="transmembrane region" description="Helical" evidence="1">
    <location>
        <begin position="147"/>
        <end position="166"/>
    </location>
</feature>
<feature type="transmembrane region" description="Helical" evidence="1">
    <location>
        <begin position="125"/>
        <end position="141"/>
    </location>
</feature>
<evidence type="ECO:0000313" key="3">
    <source>
        <dbReference type="EMBL" id="GAH47250.1"/>
    </source>
</evidence>
<dbReference type="EMBL" id="BARU01006438">
    <property type="protein sequence ID" value="GAH47250.1"/>
    <property type="molecule type" value="Genomic_DNA"/>
</dbReference>
<dbReference type="AlphaFoldDB" id="X1GQV0"/>
<comment type="caution">
    <text evidence="3">The sequence shown here is derived from an EMBL/GenBank/DDBJ whole genome shotgun (WGS) entry which is preliminary data.</text>
</comment>
<accession>X1GQV0</accession>
<proteinExistence type="predicted"/>
<organism evidence="3">
    <name type="scientific">marine sediment metagenome</name>
    <dbReference type="NCBI Taxonomy" id="412755"/>
    <lineage>
        <taxon>unclassified sequences</taxon>
        <taxon>metagenomes</taxon>
        <taxon>ecological metagenomes</taxon>
    </lineage>
</organism>
<feature type="transmembrane region" description="Helical" evidence="1">
    <location>
        <begin position="76"/>
        <end position="93"/>
    </location>
</feature>
<gene>
    <name evidence="3" type="ORF">S03H2_12667</name>
</gene>
<sequence length="304" mass="33119">PWAFLANRAVRLLPAVALVITLTAMLWAVFIAQGDDVVARSAKLVVVSLAHLFPLTRGFTSEYEILGVMWALRVEFTFYLVCFLALFAMPYLTAPRRQAAVIVLGAIVLTALFVFDCLRDTQSMLRFIPYFVFGVGLYLASHLESRALARLVGVIAALAFVGMLVEQTNRSAFHEAAGFARDRLAQTLILVLLVALFAALSCMRVGGRLARIDRALGDLSFPLYVAHDPVIVFAALCWTPGVPAAIAAAGLALVAAWLLYVGLERPLMTMRTRIRKSDIRFDDDVAPQPATAAATVELRPRAAA</sequence>
<keyword evidence="1" id="KW-0812">Transmembrane</keyword>
<name>X1GQV0_9ZZZZ</name>
<feature type="transmembrane region" description="Helical" evidence="1">
    <location>
        <begin position="12"/>
        <end position="31"/>
    </location>
</feature>
<dbReference type="GO" id="GO:0016747">
    <property type="term" value="F:acyltransferase activity, transferring groups other than amino-acyl groups"/>
    <property type="evidence" value="ECO:0007669"/>
    <property type="project" value="InterPro"/>
</dbReference>
<feature type="domain" description="Acyltransferase 3" evidence="2">
    <location>
        <begin position="2"/>
        <end position="260"/>
    </location>
</feature>
<keyword evidence="1" id="KW-0472">Membrane</keyword>
<dbReference type="PANTHER" id="PTHR23028:SF53">
    <property type="entry name" value="ACYL_TRANSF_3 DOMAIN-CONTAINING PROTEIN"/>
    <property type="match status" value="1"/>
</dbReference>
<keyword evidence="1" id="KW-1133">Transmembrane helix</keyword>
<dbReference type="InterPro" id="IPR002656">
    <property type="entry name" value="Acyl_transf_3_dom"/>
</dbReference>
<feature type="non-terminal residue" evidence="3">
    <location>
        <position position="1"/>
    </location>
</feature>
<evidence type="ECO:0000256" key="1">
    <source>
        <dbReference type="SAM" id="Phobius"/>
    </source>
</evidence>
<evidence type="ECO:0000259" key="2">
    <source>
        <dbReference type="Pfam" id="PF01757"/>
    </source>
</evidence>
<dbReference type="GO" id="GO:0000271">
    <property type="term" value="P:polysaccharide biosynthetic process"/>
    <property type="evidence" value="ECO:0007669"/>
    <property type="project" value="TreeGrafter"/>
</dbReference>